<comment type="caution">
    <text evidence="2">The sequence shown here is derived from an EMBL/GenBank/DDBJ whole genome shotgun (WGS) entry which is preliminary data.</text>
</comment>
<dbReference type="Proteomes" id="UP001418637">
    <property type="component" value="Unassembled WGS sequence"/>
</dbReference>
<proteinExistence type="predicted"/>
<organism evidence="2 3">
    <name type="scientific">Hohaiivirga grylli</name>
    <dbReference type="NCBI Taxonomy" id="3133970"/>
    <lineage>
        <taxon>Bacteria</taxon>
        <taxon>Pseudomonadati</taxon>
        <taxon>Pseudomonadota</taxon>
        <taxon>Alphaproteobacteria</taxon>
        <taxon>Hyphomicrobiales</taxon>
        <taxon>Methylobacteriaceae</taxon>
        <taxon>Hohaiivirga</taxon>
    </lineage>
</organism>
<protein>
    <submittedName>
        <fullName evidence="2">Uncharacterized protein</fullName>
    </submittedName>
</protein>
<dbReference type="RefSeq" id="WP_346337493.1">
    <property type="nucleotide sequence ID" value="NZ_JBBYXI010000003.1"/>
</dbReference>
<evidence type="ECO:0000313" key="2">
    <source>
        <dbReference type="EMBL" id="MEN3931465.1"/>
    </source>
</evidence>
<dbReference type="EMBL" id="JBBYXI010000003">
    <property type="protein sequence ID" value="MEN3931465.1"/>
    <property type="molecule type" value="Genomic_DNA"/>
</dbReference>
<keyword evidence="1" id="KW-0732">Signal</keyword>
<reference evidence="2 3" key="1">
    <citation type="submission" date="2024-04" db="EMBL/GenBank/DDBJ databases">
        <title>A novel species isolated from cricket.</title>
        <authorList>
            <person name="Wang H.-C."/>
        </authorList>
    </citation>
    <scope>NUCLEOTIDE SEQUENCE [LARGE SCALE GENOMIC DNA]</scope>
    <source>
        <strain evidence="2 3">WL0021</strain>
    </source>
</reference>
<evidence type="ECO:0000313" key="3">
    <source>
        <dbReference type="Proteomes" id="UP001418637"/>
    </source>
</evidence>
<accession>A0ABV0BL87</accession>
<sequence length="156" mass="16132">MTFRMMKYGMLGIASLVAAATYTPQDAFARSKHTTRERPSCTVSIHSVNVAFIGGGGGGEGVLNCGGKKRAFTIGGGGIGSIGASEMRASGSVYRLDNPSDFEGVYGQVRAGGAVGPKGGEVLMLENEHGVIMRLKAKSRGLSLSLGGEAMIVKFK</sequence>
<keyword evidence="3" id="KW-1185">Reference proteome</keyword>
<gene>
    <name evidence="2" type="ORF">WJT86_10395</name>
</gene>
<feature type="chain" id="PRO_5047457468" evidence="1">
    <location>
        <begin position="30"/>
        <end position="156"/>
    </location>
</feature>
<evidence type="ECO:0000256" key="1">
    <source>
        <dbReference type="SAM" id="SignalP"/>
    </source>
</evidence>
<name>A0ABV0BL87_9HYPH</name>
<feature type="signal peptide" evidence="1">
    <location>
        <begin position="1"/>
        <end position="29"/>
    </location>
</feature>